<dbReference type="InterPro" id="IPR056789">
    <property type="entry name" value="LRR_R13L1-DRL21"/>
</dbReference>
<dbReference type="Pfam" id="PF25019">
    <property type="entry name" value="LRR_R13L1-DRL21"/>
    <property type="match status" value="1"/>
</dbReference>
<organism evidence="2 3">
    <name type="scientific">Eragrostis curvula</name>
    <name type="common">weeping love grass</name>
    <dbReference type="NCBI Taxonomy" id="38414"/>
    <lineage>
        <taxon>Eukaryota</taxon>
        <taxon>Viridiplantae</taxon>
        <taxon>Streptophyta</taxon>
        <taxon>Embryophyta</taxon>
        <taxon>Tracheophyta</taxon>
        <taxon>Spermatophyta</taxon>
        <taxon>Magnoliopsida</taxon>
        <taxon>Liliopsida</taxon>
        <taxon>Poales</taxon>
        <taxon>Poaceae</taxon>
        <taxon>PACMAD clade</taxon>
        <taxon>Chloridoideae</taxon>
        <taxon>Eragrostideae</taxon>
        <taxon>Eragrostidinae</taxon>
        <taxon>Eragrostis</taxon>
    </lineage>
</organism>
<reference evidence="2 3" key="1">
    <citation type="journal article" date="2019" name="Sci. Rep.">
        <title>A high-quality genome of Eragrostis curvula grass provides insights into Poaceae evolution and supports new strategies to enhance forage quality.</title>
        <authorList>
            <person name="Carballo J."/>
            <person name="Santos B.A.C.M."/>
            <person name="Zappacosta D."/>
            <person name="Garbus I."/>
            <person name="Selva J.P."/>
            <person name="Gallo C.A."/>
            <person name="Diaz A."/>
            <person name="Albertini E."/>
            <person name="Caccamo M."/>
            <person name="Echenique V."/>
        </authorList>
    </citation>
    <scope>NUCLEOTIDE SEQUENCE [LARGE SCALE GENOMIC DNA]</scope>
    <source>
        <strain evidence="3">cv. Victoria</strain>
        <tissue evidence="2">Leaf</tissue>
    </source>
</reference>
<dbReference type="Gramene" id="TVU15266">
    <property type="protein sequence ID" value="TVU15266"/>
    <property type="gene ID" value="EJB05_38777"/>
</dbReference>
<dbReference type="OrthoDB" id="630536at2759"/>
<keyword evidence="3" id="KW-1185">Reference proteome</keyword>
<accession>A0A5J9TV71</accession>
<gene>
    <name evidence="2" type="ORF">EJB05_38777</name>
</gene>
<name>A0A5J9TV71_9POAL</name>
<evidence type="ECO:0000313" key="3">
    <source>
        <dbReference type="Proteomes" id="UP000324897"/>
    </source>
</evidence>
<dbReference type="SUPFAM" id="SSF52058">
    <property type="entry name" value="L domain-like"/>
    <property type="match status" value="1"/>
</dbReference>
<comment type="caution">
    <text evidence="2">The sequence shown here is derived from an EMBL/GenBank/DDBJ whole genome shotgun (WGS) entry which is preliminary data.</text>
</comment>
<sequence length="382" mass="43244">MNLKCCNCLSELPRGIKFLANLRHLELPSMDNWNVYMPHGIGELTNLQTMHTIKVGGDPASCGIADLINLDKLRGELCISGIENVSVAQISVEGTIKDKCELRKLILQWSCIDSMFADEASSVLDSLQPHSALEELNVWGFSGVRFPMWLGNQYMSRLSKLELKACQNCKELPSLGQLPCLKHLSINSLTSIKYVGRMFSSCDGTSFRDCGSNTSRAFPTLEALRFTNMDSWGKWDEIKPEDFPCLQYLTIIKCNKLRELPKLQALQNLRIKSCEHLFDLPSFPSLQCIKIEGFCSVRDILQVPLFSHLEIQELRCYEKLVSEEWLKYCTPNYCLLLKKEKVRKSSGCQTMPFHNLSVQNSQHSMLDNLKTLSSSPANQVGF</sequence>
<protein>
    <recommendedName>
        <fullName evidence="1">R13L1/DRL21-like LRR repeat region domain-containing protein</fullName>
    </recommendedName>
</protein>
<dbReference type="Proteomes" id="UP000324897">
    <property type="component" value="Unassembled WGS sequence"/>
</dbReference>
<evidence type="ECO:0000313" key="2">
    <source>
        <dbReference type="EMBL" id="TVU15266.1"/>
    </source>
</evidence>
<dbReference type="Gene3D" id="3.80.10.10">
    <property type="entry name" value="Ribonuclease Inhibitor"/>
    <property type="match status" value="1"/>
</dbReference>
<feature type="domain" description="R13L1/DRL21-like LRR repeat region" evidence="1">
    <location>
        <begin position="64"/>
        <end position="188"/>
    </location>
</feature>
<dbReference type="EMBL" id="RWGY01000031">
    <property type="protein sequence ID" value="TVU15266.1"/>
    <property type="molecule type" value="Genomic_DNA"/>
</dbReference>
<dbReference type="AlphaFoldDB" id="A0A5J9TV71"/>
<proteinExistence type="predicted"/>
<evidence type="ECO:0000259" key="1">
    <source>
        <dbReference type="Pfam" id="PF25019"/>
    </source>
</evidence>
<dbReference type="PANTHER" id="PTHR47186:SF3">
    <property type="entry name" value="OS09G0267800 PROTEIN"/>
    <property type="match status" value="1"/>
</dbReference>
<dbReference type="PANTHER" id="PTHR47186">
    <property type="entry name" value="LEUCINE-RICH REPEAT-CONTAINING PROTEIN 57"/>
    <property type="match status" value="1"/>
</dbReference>
<dbReference type="InterPro" id="IPR032675">
    <property type="entry name" value="LRR_dom_sf"/>
</dbReference>